<evidence type="ECO:0000256" key="12">
    <source>
        <dbReference type="ARBA" id="ARBA00048679"/>
    </source>
</evidence>
<organism evidence="16 17">
    <name type="scientific">Zopfia rhizophila CBS 207.26</name>
    <dbReference type="NCBI Taxonomy" id="1314779"/>
    <lineage>
        <taxon>Eukaryota</taxon>
        <taxon>Fungi</taxon>
        <taxon>Dikarya</taxon>
        <taxon>Ascomycota</taxon>
        <taxon>Pezizomycotina</taxon>
        <taxon>Dothideomycetes</taxon>
        <taxon>Dothideomycetes incertae sedis</taxon>
        <taxon>Zopfiaceae</taxon>
        <taxon>Zopfia</taxon>
    </lineage>
</organism>
<feature type="compositionally biased region" description="Basic and acidic residues" evidence="13">
    <location>
        <begin position="241"/>
        <end position="251"/>
    </location>
</feature>
<evidence type="ECO:0000256" key="8">
    <source>
        <dbReference type="ARBA" id="ARBA00022840"/>
    </source>
</evidence>
<evidence type="ECO:0000313" key="17">
    <source>
        <dbReference type="Proteomes" id="UP000800200"/>
    </source>
</evidence>
<protein>
    <recommendedName>
        <fullName evidence="3">non-specific serine/threonine protein kinase</fullName>
        <ecNumber evidence="3">2.7.11.1</ecNumber>
    </recommendedName>
    <alternativeName>
        <fullName evidence="10">Autophagy-related protein 1</fullName>
    </alternativeName>
</protein>
<dbReference type="Gene3D" id="2.60.200.20">
    <property type="match status" value="1"/>
</dbReference>
<keyword evidence="17" id="KW-1185">Reference proteome</keyword>
<reference evidence="16" key="1">
    <citation type="journal article" date="2020" name="Stud. Mycol.">
        <title>101 Dothideomycetes genomes: a test case for predicting lifestyles and emergence of pathogens.</title>
        <authorList>
            <person name="Haridas S."/>
            <person name="Albert R."/>
            <person name="Binder M."/>
            <person name="Bloem J."/>
            <person name="Labutti K."/>
            <person name="Salamov A."/>
            <person name="Andreopoulos B."/>
            <person name="Baker S."/>
            <person name="Barry K."/>
            <person name="Bills G."/>
            <person name="Bluhm B."/>
            <person name="Cannon C."/>
            <person name="Castanera R."/>
            <person name="Culley D."/>
            <person name="Daum C."/>
            <person name="Ezra D."/>
            <person name="Gonzalez J."/>
            <person name="Henrissat B."/>
            <person name="Kuo A."/>
            <person name="Liang C."/>
            <person name="Lipzen A."/>
            <person name="Lutzoni F."/>
            <person name="Magnuson J."/>
            <person name="Mondo S."/>
            <person name="Nolan M."/>
            <person name="Ohm R."/>
            <person name="Pangilinan J."/>
            <person name="Park H.-J."/>
            <person name="Ramirez L."/>
            <person name="Alfaro M."/>
            <person name="Sun H."/>
            <person name="Tritt A."/>
            <person name="Yoshinaga Y."/>
            <person name="Zwiers L.-H."/>
            <person name="Turgeon B."/>
            <person name="Goodwin S."/>
            <person name="Spatafora J."/>
            <person name="Crous P."/>
            <person name="Grigoriev I."/>
        </authorList>
    </citation>
    <scope>NUCLEOTIDE SEQUENCE</scope>
    <source>
        <strain evidence="16">CBS 207.26</strain>
    </source>
</reference>
<evidence type="ECO:0000256" key="3">
    <source>
        <dbReference type="ARBA" id="ARBA00012513"/>
    </source>
</evidence>
<keyword evidence="6" id="KW-0547">Nucleotide-binding</keyword>
<dbReference type="Pfam" id="PF00069">
    <property type="entry name" value="Pkinase"/>
    <property type="match status" value="1"/>
</dbReference>
<dbReference type="GO" id="GO:0034045">
    <property type="term" value="C:phagophore assembly site membrane"/>
    <property type="evidence" value="ECO:0007669"/>
    <property type="project" value="UniProtKB-SubCell"/>
</dbReference>
<dbReference type="InterPro" id="IPR000719">
    <property type="entry name" value="Prot_kinase_dom"/>
</dbReference>
<dbReference type="Proteomes" id="UP000800200">
    <property type="component" value="Unassembled WGS sequence"/>
</dbReference>
<dbReference type="GO" id="GO:0000045">
    <property type="term" value="P:autophagosome assembly"/>
    <property type="evidence" value="ECO:0007669"/>
    <property type="project" value="TreeGrafter"/>
</dbReference>
<evidence type="ECO:0000256" key="11">
    <source>
        <dbReference type="ARBA" id="ARBA00047899"/>
    </source>
</evidence>
<dbReference type="OrthoDB" id="10252171at2759"/>
<dbReference type="SUPFAM" id="SSF49879">
    <property type="entry name" value="SMAD/FHA domain"/>
    <property type="match status" value="1"/>
</dbReference>
<evidence type="ECO:0000313" key="16">
    <source>
        <dbReference type="EMBL" id="KAF2188837.1"/>
    </source>
</evidence>
<dbReference type="AlphaFoldDB" id="A0A6A6EA40"/>
<gene>
    <name evidence="16" type="ORF">K469DRAFT_684139</name>
</gene>
<dbReference type="EMBL" id="ML994622">
    <property type="protein sequence ID" value="KAF2188837.1"/>
    <property type="molecule type" value="Genomic_DNA"/>
</dbReference>
<keyword evidence="4" id="KW-0723">Serine/threonine-protein kinase</keyword>
<evidence type="ECO:0000256" key="10">
    <source>
        <dbReference type="ARBA" id="ARBA00030237"/>
    </source>
</evidence>
<dbReference type="PANTHER" id="PTHR24348:SF22">
    <property type="entry name" value="NON-SPECIFIC SERINE_THREONINE PROTEIN KINASE"/>
    <property type="match status" value="1"/>
</dbReference>
<evidence type="ECO:0000256" key="4">
    <source>
        <dbReference type="ARBA" id="ARBA00022527"/>
    </source>
</evidence>
<sequence>MREDPSLIFTLRAISDYAKAVFSNPHNERYYVPPYPLRVVAASRESTPATNVGDEDNVEGKGDDSEDFSHQLRFTFDRKPRNIEQGFVFGSNPKTCDVILGRPKDGISGSHFRITFDDEDRLVLIDLSTHGTAVSYGGQAWDEKRKNPPDRTRNKPRDKSNDFPWILFPKIENKRVIIGHNIDELPNAPVIEFSVEVIDPESCEKQYEKLRNAYLDEMRAAIPFSLNIDSHLTTAGQTESHSPKQRPEQRPKQRPKQRPIWIDLKEIGSGEFRTVYRAVDVSTGVIYAAKTLLRNGKGHRERWDREIAILRDVSHDHIVKFEDHDAERKWPRLIMEYLPLGNLAEQSGISEWETITFLCQGLDALDYLHSRKIVHRDLKPENILVQCREPANFCIKIADFGLAKDDSFLKTCCGTRLYAAPEIWENRPYTAKVDIWSLGVIAFKYAYDLPKVPKVQGQFDPKRWYQRLARVIDDWDSDGLLDFLSSRPKPRQKIIENA</sequence>
<dbReference type="InterPro" id="IPR011009">
    <property type="entry name" value="Kinase-like_dom_sf"/>
</dbReference>
<dbReference type="GO" id="GO:0005829">
    <property type="term" value="C:cytosol"/>
    <property type="evidence" value="ECO:0007669"/>
    <property type="project" value="TreeGrafter"/>
</dbReference>
<dbReference type="SMART" id="SM00240">
    <property type="entry name" value="FHA"/>
    <property type="match status" value="1"/>
</dbReference>
<dbReference type="CDD" id="cd00060">
    <property type="entry name" value="FHA"/>
    <property type="match status" value="1"/>
</dbReference>
<comment type="catalytic activity">
    <reaction evidence="11">
        <text>L-threonyl-[protein] + ATP = O-phospho-L-threonyl-[protein] + ADP + H(+)</text>
        <dbReference type="Rhea" id="RHEA:46608"/>
        <dbReference type="Rhea" id="RHEA-COMP:11060"/>
        <dbReference type="Rhea" id="RHEA-COMP:11605"/>
        <dbReference type="ChEBI" id="CHEBI:15378"/>
        <dbReference type="ChEBI" id="CHEBI:30013"/>
        <dbReference type="ChEBI" id="CHEBI:30616"/>
        <dbReference type="ChEBI" id="CHEBI:61977"/>
        <dbReference type="ChEBI" id="CHEBI:456216"/>
        <dbReference type="EC" id="2.7.11.1"/>
    </reaction>
</comment>
<evidence type="ECO:0000256" key="9">
    <source>
        <dbReference type="ARBA" id="ARBA00023006"/>
    </source>
</evidence>
<dbReference type="EC" id="2.7.11.1" evidence="3"/>
<dbReference type="Gene3D" id="1.10.510.10">
    <property type="entry name" value="Transferase(Phosphotransferase) domain 1"/>
    <property type="match status" value="1"/>
</dbReference>
<name>A0A6A6EA40_9PEZI</name>
<comment type="catalytic activity">
    <reaction evidence="12">
        <text>L-seryl-[protein] + ATP = O-phospho-L-seryl-[protein] + ADP + H(+)</text>
        <dbReference type="Rhea" id="RHEA:17989"/>
        <dbReference type="Rhea" id="RHEA-COMP:9863"/>
        <dbReference type="Rhea" id="RHEA-COMP:11604"/>
        <dbReference type="ChEBI" id="CHEBI:15378"/>
        <dbReference type="ChEBI" id="CHEBI:29999"/>
        <dbReference type="ChEBI" id="CHEBI:30616"/>
        <dbReference type="ChEBI" id="CHEBI:83421"/>
        <dbReference type="ChEBI" id="CHEBI:456216"/>
        <dbReference type="EC" id="2.7.11.1"/>
    </reaction>
</comment>
<feature type="compositionally biased region" description="Basic and acidic residues" evidence="13">
    <location>
        <begin position="141"/>
        <end position="161"/>
    </location>
</feature>
<dbReference type="PROSITE" id="PS50006">
    <property type="entry name" value="FHA_DOMAIN"/>
    <property type="match status" value="1"/>
</dbReference>
<dbReference type="SMART" id="SM00220">
    <property type="entry name" value="S_TKc"/>
    <property type="match status" value="1"/>
</dbReference>
<keyword evidence="8" id="KW-0067">ATP-binding</keyword>
<keyword evidence="7 16" id="KW-0418">Kinase</keyword>
<dbReference type="InterPro" id="IPR008984">
    <property type="entry name" value="SMAD_FHA_dom_sf"/>
</dbReference>
<dbReference type="PROSITE" id="PS50011">
    <property type="entry name" value="PROTEIN_KINASE_DOM"/>
    <property type="match status" value="1"/>
</dbReference>
<keyword evidence="5" id="KW-0808">Transferase</keyword>
<dbReference type="Pfam" id="PF00498">
    <property type="entry name" value="FHA"/>
    <property type="match status" value="1"/>
</dbReference>
<feature type="domain" description="FHA" evidence="14">
    <location>
        <begin position="87"/>
        <end position="135"/>
    </location>
</feature>
<evidence type="ECO:0000256" key="5">
    <source>
        <dbReference type="ARBA" id="ARBA00022679"/>
    </source>
</evidence>
<feature type="region of interest" description="Disordered" evidence="13">
    <location>
        <begin position="138"/>
        <end position="161"/>
    </location>
</feature>
<evidence type="ECO:0000256" key="13">
    <source>
        <dbReference type="SAM" id="MobiDB-lite"/>
    </source>
</evidence>
<proteinExistence type="inferred from homology"/>
<comment type="subcellular location">
    <subcellularLocation>
        <location evidence="1">Preautophagosomal structure membrane</location>
        <topology evidence="1">Peripheral membrane protein</topology>
    </subcellularLocation>
</comment>
<evidence type="ECO:0000256" key="2">
    <source>
        <dbReference type="ARBA" id="ARBA00005575"/>
    </source>
</evidence>
<dbReference type="InterPro" id="IPR008271">
    <property type="entry name" value="Ser/Thr_kinase_AS"/>
</dbReference>
<dbReference type="SUPFAM" id="SSF56112">
    <property type="entry name" value="Protein kinase-like (PK-like)"/>
    <property type="match status" value="1"/>
</dbReference>
<dbReference type="PANTHER" id="PTHR24348">
    <property type="entry name" value="SERINE/THREONINE-PROTEIN KINASE UNC-51-RELATED"/>
    <property type="match status" value="1"/>
</dbReference>
<dbReference type="PROSITE" id="PS00108">
    <property type="entry name" value="PROTEIN_KINASE_ST"/>
    <property type="match status" value="1"/>
</dbReference>
<dbReference type="GO" id="GO:0005776">
    <property type="term" value="C:autophagosome"/>
    <property type="evidence" value="ECO:0007669"/>
    <property type="project" value="TreeGrafter"/>
</dbReference>
<dbReference type="InterPro" id="IPR000253">
    <property type="entry name" value="FHA_dom"/>
</dbReference>
<accession>A0A6A6EA40</accession>
<comment type="similarity">
    <text evidence="2">Belongs to the protein kinase superfamily. CAMK Ser/Thr protein kinase family. CHEK2 subfamily.</text>
</comment>
<keyword evidence="9" id="KW-0072">Autophagy</keyword>
<dbReference type="GO" id="GO:0005524">
    <property type="term" value="F:ATP binding"/>
    <property type="evidence" value="ECO:0007669"/>
    <property type="project" value="UniProtKB-KW"/>
</dbReference>
<evidence type="ECO:0000259" key="14">
    <source>
        <dbReference type="PROSITE" id="PS50006"/>
    </source>
</evidence>
<dbReference type="GO" id="GO:0010506">
    <property type="term" value="P:regulation of autophagy"/>
    <property type="evidence" value="ECO:0007669"/>
    <property type="project" value="InterPro"/>
</dbReference>
<feature type="domain" description="Protein kinase" evidence="15">
    <location>
        <begin position="261"/>
        <end position="498"/>
    </location>
</feature>
<feature type="region of interest" description="Disordered" evidence="13">
    <location>
        <begin position="234"/>
        <end position="257"/>
    </location>
</feature>
<evidence type="ECO:0000256" key="7">
    <source>
        <dbReference type="ARBA" id="ARBA00022777"/>
    </source>
</evidence>
<dbReference type="GO" id="GO:0004674">
    <property type="term" value="F:protein serine/threonine kinase activity"/>
    <property type="evidence" value="ECO:0007669"/>
    <property type="project" value="UniProtKB-KW"/>
</dbReference>
<evidence type="ECO:0000256" key="1">
    <source>
        <dbReference type="ARBA" id="ARBA00004623"/>
    </source>
</evidence>
<evidence type="ECO:0000259" key="15">
    <source>
        <dbReference type="PROSITE" id="PS50011"/>
    </source>
</evidence>
<dbReference type="InterPro" id="IPR045269">
    <property type="entry name" value="Atg1-like"/>
</dbReference>
<evidence type="ECO:0000256" key="6">
    <source>
        <dbReference type="ARBA" id="ARBA00022741"/>
    </source>
</evidence>